<evidence type="ECO:0000313" key="3">
    <source>
        <dbReference type="EMBL" id="KAK1413996.1"/>
    </source>
</evidence>
<organism evidence="3 4">
    <name type="scientific">Tagetes erecta</name>
    <name type="common">African marigold</name>
    <dbReference type="NCBI Taxonomy" id="13708"/>
    <lineage>
        <taxon>Eukaryota</taxon>
        <taxon>Viridiplantae</taxon>
        <taxon>Streptophyta</taxon>
        <taxon>Embryophyta</taxon>
        <taxon>Tracheophyta</taxon>
        <taxon>Spermatophyta</taxon>
        <taxon>Magnoliopsida</taxon>
        <taxon>eudicotyledons</taxon>
        <taxon>Gunneridae</taxon>
        <taxon>Pentapetalae</taxon>
        <taxon>asterids</taxon>
        <taxon>campanulids</taxon>
        <taxon>Asterales</taxon>
        <taxon>Asteraceae</taxon>
        <taxon>Asteroideae</taxon>
        <taxon>Heliantheae alliance</taxon>
        <taxon>Tageteae</taxon>
        <taxon>Tagetes</taxon>
    </lineage>
</organism>
<proteinExistence type="predicted"/>
<feature type="signal peptide" evidence="2">
    <location>
        <begin position="1"/>
        <end position="20"/>
    </location>
</feature>
<feature type="chain" id="PRO_5041929587" evidence="2">
    <location>
        <begin position="21"/>
        <end position="108"/>
    </location>
</feature>
<comment type="caution">
    <text evidence="3">The sequence shown here is derived from an EMBL/GenBank/DDBJ whole genome shotgun (WGS) entry which is preliminary data.</text>
</comment>
<evidence type="ECO:0000256" key="2">
    <source>
        <dbReference type="SAM" id="SignalP"/>
    </source>
</evidence>
<sequence length="108" mass="12286">MKLYLIFIVFLLSSLHSYEAQGVNRKLMTNKSASSTTISKIHKNEENRNPPKSGVKSANAPVAYKDDFMFNAFSKSFEHEQDVANEPYPNDIDVVDYTHARNNPPIHN</sequence>
<dbReference type="EMBL" id="JAUHHV010000008">
    <property type="protein sequence ID" value="KAK1413996.1"/>
    <property type="molecule type" value="Genomic_DNA"/>
</dbReference>
<gene>
    <name evidence="3" type="ORF">QVD17_29733</name>
</gene>
<protein>
    <submittedName>
        <fullName evidence="3">Uncharacterized protein</fullName>
    </submittedName>
</protein>
<name>A0AAD8K427_TARER</name>
<feature type="region of interest" description="Disordered" evidence="1">
    <location>
        <begin position="30"/>
        <end position="58"/>
    </location>
</feature>
<accession>A0AAD8K427</accession>
<evidence type="ECO:0000256" key="1">
    <source>
        <dbReference type="SAM" id="MobiDB-lite"/>
    </source>
</evidence>
<dbReference type="Proteomes" id="UP001229421">
    <property type="component" value="Unassembled WGS sequence"/>
</dbReference>
<reference evidence="3" key="1">
    <citation type="journal article" date="2023" name="bioRxiv">
        <title>Improved chromosome-level genome assembly for marigold (Tagetes erecta).</title>
        <authorList>
            <person name="Jiang F."/>
            <person name="Yuan L."/>
            <person name="Wang S."/>
            <person name="Wang H."/>
            <person name="Xu D."/>
            <person name="Wang A."/>
            <person name="Fan W."/>
        </authorList>
    </citation>
    <scope>NUCLEOTIDE SEQUENCE</scope>
    <source>
        <strain evidence="3">WSJ</strain>
        <tissue evidence="3">Leaf</tissue>
    </source>
</reference>
<dbReference type="AlphaFoldDB" id="A0AAD8K427"/>
<keyword evidence="4" id="KW-1185">Reference proteome</keyword>
<evidence type="ECO:0000313" key="4">
    <source>
        <dbReference type="Proteomes" id="UP001229421"/>
    </source>
</evidence>
<keyword evidence="2" id="KW-0732">Signal</keyword>
<feature type="compositionally biased region" description="Polar residues" evidence="1">
    <location>
        <begin position="30"/>
        <end position="39"/>
    </location>
</feature>